<keyword evidence="7" id="KW-0969">Cilium</keyword>
<accession>A0A0J1HEC8</accession>
<keyword evidence="7" id="KW-0282">Flagellum</keyword>
<dbReference type="GO" id="GO:0005829">
    <property type="term" value="C:cytosol"/>
    <property type="evidence" value="ECO:0007669"/>
    <property type="project" value="UniProtKB-SubCell"/>
</dbReference>
<sequence length="129" mass="14447">MLMQDSGFNSYQQVDLDAQAASASPHQLVLMLINGFMDELVRIKGHIIAKRFAEKGTGINKCMNILTGLDSALDMEQGGEIAVNLHDLYEFAQFELFRASLNNDLNRLDNVEKVMTNIREGWEGFGTHV</sequence>
<evidence type="ECO:0000256" key="1">
    <source>
        <dbReference type="ARBA" id="ARBA00004514"/>
    </source>
</evidence>
<keyword evidence="8" id="KW-1185">Reference proteome</keyword>
<dbReference type="EMBL" id="LDOU01000007">
    <property type="protein sequence ID" value="KLV10000.1"/>
    <property type="molecule type" value="Genomic_DNA"/>
</dbReference>
<protein>
    <recommendedName>
        <fullName evidence="6">Flagellar secretion chaperone FliS</fullName>
    </recommendedName>
</protein>
<comment type="caution">
    <text evidence="7">The sequence shown here is derived from an EMBL/GenBank/DDBJ whole genome shotgun (WGS) entry which is preliminary data.</text>
</comment>
<comment type="similarity">
    <text evidence="2 6">Belongs to the FliS family.</text>
</comment>
<evidence type="ECO:0000256" key="6">
    <source>
        <dbReference type="PIRNR" id="PIRNR039090"/>
    </source>
</evidence>
<dbReference type="Gene3D" id="1.20.120.340">
    <property type="entry name" value="Flagellar protein FliS"/>
    <property type="match status" value="1"/>
</dbReference>
<proteinExistence type="inferred from homology"/>
<dbReference type="PATRIC" id="fig|320778.3.peg.2196"/>
<dbReference type="STRING" id="320778.ABT57_10075"/>
<dbReference type="GO" id="GO:0044780">
    <property type="term" value="P:bacterial-type flagellum assembly"/>
    <property type="evidence" value="ECO:0007669"/>
    <property type="project" value="InterPro"/>
</dbReference>
<dbReference type="OrthoDB" id="9792010at2"/>
<dbReference type="PIRSF" id="PIRSF039090">
    <property type="entry name" value="Flis"/>
    <property type="match status" value="1"/>
</dbReference>
<dbReference type="AlphaFoldDB" id="A0A0J1HEC8"/>
<reference evidence="7 8" key="1">
    <citation type="submission" date="2015-05" db="EMBL/GenBank/DDBJ databases">
        <title>Photobacterium galathea sp. nov.</title>
        <authorList>
            <person name="Machado H."/>
            <person name="Gram L."/>
        </authorList>
    </citation>
    <scope>NUCLEOTIDE SEQUENCE [LARGE SCALE GENOMIC DNA]</scope>
    <source>
        <strain evidence="7 8">DSM 22954</strain>
    </source>
</reference>
<name>A0A0J1HEC8_9GAMM</name>
<dbReference type="PANTHER" id="PTHR34773:SF1">
    <property type="entry name" value="FLAGELLAR SECRETION CHAPERONE FLIS"/>
    <property type="match status" value="1"/>
</dbReference>
<gene>
    <name evidence="7" type="ORF">ABT57_10075</name>
</gene>
<dbReference type="InterPro" id="IPR036584">
    <property type="entry name" value="FliS_sf"/>
</dbReference>
<keyword evidence="7" id="KW-0966">Cell projection</keyword>
<dbReference type="NCBIfam" id="TIGR00208">
    <property type="entry name" value="fliS"/>
    <property type="match status" value="1"/>
</dbReference>
<evidence type="ECO:0000256" key="3">
    <source>
        <dbReference type="ARBA" id="ARBA00022490"/>
    </source>
</evidence>
<keyword evidence="4 6" id="KW-1005">Bacterial flagellum biogenesis</keyword>
<evidence type="ECO:0000256" key="2">
    <source>
        <dbReference type="ARBA" id="ARBA00008787"/>
    </source>
</evidence>
<dbReference type="Proteomes" id="UP000035909">
    <property type="component" value="Unassembled WGS sequence"/>
</dbReference>
<evidence type="ECO:0000313" key="8">
    <source>
        <dbReference type="Proteomes" id="UP000035909"/>
    </source>
</evidence>
<evidence type="ECO:0000256" key="5">
    <source>
        <dbReference type="ARBA" id="ARBA00023186"/>
    </source>
</evidence>
<comment type="subcellular location">
    <subcellularLocation>
        <location evidence="1 6">Cytoplasm</location>
        <location evidence="1 6">Cytosol</location>
    </subcellularLocation>
</comment>
<keyword evidence="3 6" id="KW-0963">Cytoplasm</keyword>
<evidence type="ECO:0000313" key="7">
    <source>
        <dbReference type="EMBL" id="KLV10000.1"/>
    </source>
</evidence>
<keyword evidence="5" id="KW-0143">Chaperone</keyword>
<dbReference type="PANTHER" id="PTHR34773">
    <property type="entry name" value="FLAGELLAR SECRETION CHAPERONE FLIS"/>
    <property type="match status" value="1"/>
</dbReference>
<dbReference type="Pfam" id="PF02561">
    <property type="entry name" value="FliS"/>
    <property type="match status" value="1"/>
</dbReference>
<evidence type="ECO:0000256" key="4">
    <source>
        <dbReference type="ARBA" id="ARBA00022795"/>
    </source>
</evidence>
<dbReference type="RefSeq" id="WP_047885088.1">
    <property type="nucleotide sequence ID" value="NZ_LDOU01000007.1"/>
</dbReference>
<dbReference type="SUPFAM" id="SSF101116">
    <property type="entry name" value="Flagellar export chaperone FliS"/>
    <property type="match status" value="1"/>
</dbReference>
<dbReference type="CDD" id="cd16098">
    <property type="entry name" value="FliS"/>
    <property type="match status" value="1"/>
</dbReference>
<organism evidence="7 8">
    <name type="scientific">Photobacterium ganghwense</name>
    <dbReference type="NCBI Taxonomy" id="320778"/>
    <lineage>
        <taxon>Bacteria</taxon>
        <taxon>Pseudomonadati</taxon>
        <taxon>Pseudomonadota</taxon>
        <taxon>Gammaproteobacteria</taxon>
        <taxon>Vibrionales</taxon>
        <taxon>Vibrionaceae</taxon>
        <taxon>Photobacterium</taxon>
    </lineage>
</organism>
<dbReference type="InterPro" id="IPR003713">
    <property type="entry name" value="FliS"/>
</dbReference>